<dbReference type="Proteomes" id="UP000298493">
    <property type="component" value="Unassembled WGS sequence"/>
</dbReference>
<evidence type="ECO:0000313" key="2">
    <source>
        <dbReference type="Proteomes" id="UP000298493"/>
    </source>
</evidence>
<evidence type="ECO:0000313" key="1">
    <source>
        <dbReference type="EMBL" id="TID27439.1"/>
    </source>
</evidence>
<organism evidence="1 2">
    <name type="scientific">Venturia nashicola</name>
    <dbReference type="NCBI Taxonomy" id="86259"/>
    <lineage>
        <taxon>Eukaryota</taxon>
        <taxon>Fungi</taxon>
        <taxon>Dikarya</taxon>
        <taxon>Ascomycota</taxon>
        <taxon>Pezizomycotina</taxon>
        <taxon>Dothideomycetes</taxon>
        <taxon>Pleosporomycetidae</taxon>
        <taxon>Venturiales</taxon>
        <taxon>Venturiaceae</taxon>
        <taxon>Venturia</taxon>
    </lineage>
</organism>
<protein>
    <submittedName>
        <fullName evidence="1">Uncharacterized protein</fullName>
    </submittedName>
</protein>
<proteinExistence type="predicted"/>
<comment type="caution">
    <text evidence="1">The sequence shown here is derived from an EMBL/GenBank/DDBJ whole genome shotgun (WGS) entry which is preliminary data.</text>
</comment>
<reference evidence="1 2" key="1">
    <citation type="submission" date="2019-04" db="EMBL/GenBank/DDBJ databases">
        <title>High contiguity whole genome sequence and gene annotation resource for two Venturia nashicola isolates.</title>
        <authorList>
            <person name="Prokchorchik M."/>
            <person name="Won K."/>
            <person name="Lee Y."/>
            <person name="Choi E.D."/>
            <person name="Segonzac C."/>
            <person name="Sohn K.H."/>
        </authorList>
    </citation>
    <scope>NUCLEOTIDE SEQUENCE [LARGE SCALE GENOMIC DNA]</scope>
    <source>
        <strain evidence="1 2">PRI2</strain>
    </source>
</reference>
<sequence length="87" mass="9122">MSVKDSVYVFPVCGALSLTPSATEVVTSLAVVVAVSRRSLRVAAMVSAALFKVPASGRLFCCFVCDGLLDSFEDAGFSGKRNVRICA</sequence>
<name>A0A4Z1PMN0_9PEZI</name>
<keyword evidence="2" id="KW-1185">Reference proteome</keyword>
<dbReference type="EMBL" id="SNSC02000001">
    <property type="protein sequence ID" value="TID27439.1"/>
    <property type="molecule type" value="Genomic_DNA"/>
</dbReference>
<dbReference type="AlphaFoldDB" id="A0A4Z1PMN0"/>
<accession>A0A4Z1PMN0</accession>
<gene>
    <name evidence="1" type="ORF">E6O75_ATG00206</name>
</gene>